<dbReference type="GO" id="GO:0005737">
    <property type="term" value="C:cytoplasm"/>
    <property type="evidence" value="ECO:0007669"/>
    <property type="project" value="UniProtKB-SubCell"/>
</dbReference>
<dbReference type="Gene3D" id="1.20.1090.10">
    <property type="entry name" value="Dehydroquinate synthase-like - alpha domain"/>
    <property type="match status" value="1"/>
</dbReference>
<evidence type="ECO:0000256" key="10">
    <source>
        <dbReference type="ARBA" id="ARBA00022605"/>
    </source>
</evidence>
<evidence type="ECO:0000256" key="1">
    <source>
        <dbReference type="ARBA" id="ARBA00001393"/>
    </source>
</evidence>
<comment type="cofactor">
    <cofactor evidence="3">
        <name>Zn(2+)</name>
        <dbReference type="ChEBI" id="CHEBI:29105"/>
    </cofactor>
</comment>
<keyword evidence="13 18" id="KW-0862">Zinc</keyword>
<dbReference type="PIRSF" id="PIRSF001455">
    <property type="entry name" value="DHQ_synth"/>
    <property type="match status" value="1"/>
</dbReference>
<evidence type="ECO:0000259" key="19">
    <source>
        <dbReference type="Pfam" id="PF01761"/>
    </source>
</evidence>
<dbReference type="RefSeq" id="WP_071648985.1">
    <property type="nucleotide sequence ID" value="NZ_CP017962.1"/>
</dbReference>
<comment type="subcellular location">
    <subcellularLocation>
        <location evidence="4 18">Cytoplasm</location>
    </subcellularLocation>
</comment>
<proteinExistence type="inferred from homology"/>
<comment type="caution">
    <text evidence="18">Lacks conserved residue(s) required for the propagation of feature annotation.</text>
</comment>
<dbReference type="SUPFAM" id="SSF56796">
    <property type="entry name" value="Dehydroquinate synthase-like"/>
    <property type="match status" value="1"/>
</dbReference>
<evidence type="ECO:0000256" key="7">
    <source>
        <dbReference type="ARBA" id="ARBA00013031"/>
    </source>
</evidence>
<feature type="domain" description="3-dehydroquinate synthase C-terminal" evidence="20">
    <location>
        <begin position="177"/>
        <end position="317"/>
    </location>
</feature>
<evidence type="ECO:0000256" key="3">
    <source>
        <dbReference type="ARBA" id="ARBA00001947"/>
    </source>
</evidence>
<keyword evidence="10 18" id="KW-0028">Amino-acid biosynthesis</keyword>
<dbReference type="GO" id="GO:0009073">
    <property type="term" value="P:aromatic amino acid family biosynthetic process"/>
    <property type="evidence" value="ECO:0007669"/>
    <property type="project" value="UniProtKB-KW"/>
</dbReference>
<feature type="binding site" evidence="18">
    <location>
        <position position="258"/>
    </location>
    <ligand>
        <name>Zn(2+)</name>
        <dbReference type="ChEBI" id="CHEBI:29105"/>
    </ligand>
</feature>
<comment type="catalytic activity">
    <reaction evidence="1 18">
        <text>7-phospho-2-dehydro-3-deoxy-D-arabino-heptonate = 3-dehydroquinate + phosphate</text>
        <dbReference type="Rhea" id="RHEA:21968"/>
        <dbReference type="ChEBI" id="CHEBI:32364"/>
        <dbReference type="ChEBI" id="CHEBI:43474"/>
        <dbReference type="ChEBI" id="CHEBI:58394"/>
        <dbReference type="EC" id="4.2.3.4"/>
    </reaction>
</comment>
<dbReference type="CDD" id="cd08195">
    <property type="entry name" value="DHQS"/>
    <property type="match status" value="1"/>
</dbReference>
<comment type="function">
    <text evidence="18">Catalyzes the conversion of 3-deoxy-D-arabino-heptulosonate 7-phosphate (DAHP) to dehydroquinate (DHQ).</text>
</comment>
<evidence type="ECO:0000256" key="17">
    <source>
        <dbReference type="ARBA" id="ARBA00023285"/>
    </source>
</evidence>
<feature type="binding site" evidence="18">
    <location>
        <begin position="165"/>
        <end position="168"/>
    </location>
    <ligand>
        <name>NAD(+)</name>
        <dbReference type="ChEBI" id="CHEBI:57540"/>
    </ligand>
</feature>
<evidence type="ECO:0000256" key="8">
    <source>
        <dbReference type="ARBA" id="ARBA00017684"/>
    </source>
</evidence>
<reference evidence="21 23" key="1">
    <citation type="submission" date="2016-11" db="EMBL/GenBank/DDBJ databases">
        <title>Complete genome sequencing of Virgibacillus halodenitrificans PDB-F2.</title>
        <authorList>
            <person name="Sun Z."/>
            <person name="Zhou Y."/>
            <person name="Li H."/>
        </authorList>
    </citation>
    <scope>NUCLEOTIDE SEQUENCE [LARGE SCALE GENOMIC DNA]</scope>
    <source>
        <strain evidence="21 23">PDB-F2</strain>
    </source>
</reference>
<dbReference type="PANTHER" id="PTHR43622">
    <property type="entry name" value="3-DEHYDROQUINATE SYNTHASE"/>
    <property type="match status" value="1"/>
</dbReference>
<evidence type="ECO:0000313" key="23">
    <source>
        <dbReference type="Proteomes" id="UP000182945"/>
    </source>
</evidence>
<comment type="cofactor">
    <cofactor evidence="18">
        <name>Co(2+)</name>
        <dbReference type="ChEBI" id="CHEBI:48828"/>
    </cofactor>
    <cofactor evidence="18">
        <name>Zn(2+)</name>
        <dbReference type="ChEBI" id="CHEBI:29105"/>
    </cofactor>
    <text evidence="18">Binds 1 divalent metal cation per subunit. Can use either Co(2+) or Zn(2+).</text>
</comment>
<dbReference type="EMBL" id="JACWEZ010000004">
    <property type="protein sequence ID" value="MBD1222609.1"/>
    <property type="molecule type" value="Genomic_DNA"/>
</dbReference>
<dbReference type="EMBL" id="CP017962">
    <property type="protein sequence ID" value="APC48436.1"/>
    <property type="molecule type" value="Genomic_DNA"/>
</dbReference>
<keyword evidence="15 18" id="KW-0057">Aromatic amino acid biosynthesis</keyword>
<organism evidence="21 23">
    <name type="scientific">Virgibacillus halodenitrificans</name>
    <name type="common">Bacillus halodenitrificans</name>
    <dbReference type="NCBI Taxonomy" id="1482"/>
    <lineage>
        <taxon>Bacteria</taxon>
        <taxon>Bacillati</taxon>
        <taxon>Bacillota</taxon>
        <taxon>Bacilli</taxon>
        <taxon>Bacillales</taxon>
        <taxon>Bacillaceae</taxon>
        <taxon>Virgibacillus</taxon>
    </lineage>
</organism>
<dbReference type="HAMAP" id="MF_00110">
    <property type="entry name" value="DHQ_synthase"/>
    <property type="match status" value="1"/>
</dbReference>
<reference evidence="22 24" key="2">
    <citation type="submission" date="2020-09" db="EMBL/GenBank/DDBJ databases">
        <title>Draft Genome Sequences of Oil-Oxidizing Bacteria Halomonas titanicae, Marinobacter lutaoensis, and Virgibacillus halodenitrificans Isolated from Highly Saline Environments.</title>
        <authorList>
            <person name="Grouzdev D.S."/>
            <person name="Sokolova D.S."/>
            <person name="Semenova E.M."/>
            <person name="Borzenkov I.A."/>
            <person name="Bidzhieva S.K."/>
            <person name="Poltaraus A.B."/>
            <person name="Nazina T.N."/>
        </authorList>
    </citation>
    <scope>NUCLEOTIDE SEQUENCE [LARGE SCALE GENOMIC DNA]</scope>
    <source>
        <strain evidence="22 24">VKM B-3472D</strain>
    </source>
</reference>
<feature type="binding site" evidence="18">
    <location>
        <begin position="102"/>
        <end position="106"/>
    </location>
    <ligand>
        <name>NAD(+)</name>
        <dbReference type="ChEBI" id="CHEBI:57540"/>
    </ligand>
</feature>
<dbReference type="Proteomes" id="UP000621631">
    <property type="component" value="Unassembled WGS sequence"/>
</dbReference>
<dbReference type="InterPro" id="IPR050071">
    <property type="entry name" value="Dehydroquinate_synthase"/>
</dbReference>
<evidence type="ECO:0000256" key="2">
    <source>
        <dbReference type="ARBA" id="ARBA00001911"/>
    </source>
</evidence>
<dbReference type="NCBIfam" id="TIGR01357">
    <property type="entry name" value="aroB"/>
    <property type="match status" value="1"/>
</dbReference>
<feature type="binding site" evidence="18">
    <location>
        <begin position="126"/>
        <end position="127"/>
    </location>
    <ligand>
        <name>NAD(+)</name>
        <dbReference type="ChEBI" id="CHEBI:57540"/>
    </ligand>
</feature>
<evidence type="ECO:0000313" key="22">
    <source>
        <dbReference type="EMBL" id="MBD1222609.1"/>
    </source>
</evidence>
<evidence type="ECO:0000259" key="20">
    <source>
        <dbReference type="Pfam" id="PF24621"/>
    </source>
</evidence>
<keyword evidence="24" id="KW-1185">Reference proteome</keyword>
<keyword evidence="17 18" id="KW-0170">Cobalt</keyword>
<keyword evidence="9 18" id="KW-0963">Cytoplasm</keyword>
<dbReference type="Gene3D" id="3.40.50.1970">
    <property type="match status" value="1"/>
</dbReference>
<dbReference type="InterPro" id="IPR030963">
    <property type="entry name" value="DHQ_synth_fam"/>
</dbReference>
<dbReference type="Proteomes" id="UP000182945">
    <property type="component" value="Chromosome"/>
</dbReference>
<evidence type="ECO:0000256" key="13">
    <source>
        <dbReference type="ARBA" id="ARBA00022833"/>
    </source>
</evidence>
<keyword evidence="12 18" id="KW-0547">Nucleotide-binding</keyword>
<evidence type="ECO:0000256" key="14">
    <source>
        <dbReference type="ARBA" id="ARBA00023027"/>
    </source>
</evidence>
<evidence type="ECO:0000256" key="15">
    <source>
        <dbReference type="ARBA" id="ARBA00023141"/>
    </source>
</evidence>
<keyword evidence="11 18" id="KW-0479">Metal-binding</keyword>
<dbReference type="InterPro" id="IPR056179">
    <property type="entry name" value="DHQS_C"/>
</dbReference>
<dbReference type="Pfam" id="PF24621">
    <property type="entry name" value="DHQS_C"/>
    <property type="match status" value="1"/>
</dbReference>
<dbReference type="InterPro" id="IPR016037">
    <property type="entry name" value="DHQ_synth_AroB"/>
</dbReference>
<evidence type="ECO:0000313" key="21">
    <source>
        <dbReference type="EMBL" id="APC48436.1"/>
    </source>
</evidence>
<feature type="binding site" evidence="18">
    <location>
        <position position="241"/>
    </location>
    <ligand>
        <name>Zn(2+)</name>
        <dbReference type="ChEBI" id="CHEBI:29105"/>
    </ligand>
</feature>
<dbReference type="EC" id="4.2.3.4" evidence="7 18"/>
<evidence type="ECO:0000256" key="12">
    <source>
        <dbReference type="ARBA" id="ARBA00022741"/>
    </source>
</evidence>
<keyword evidence="16 18" id="KW-0456">Lyase</keyword>
<dbReference type="FunFam" id="3.40.50.1970:FF:000007">
    <property type="entry name" value="Pentafunctional AROM polypeptide"/>
    <property type="match status" value="1"/>
</dbReference>
<evidence type="ECO:0000256" key="6">
    <source>
        <dbReference type="ARBA" id="ARBA00005412"/>
    </source>
</evidence>
<protein>
    <recommendedName>
        <fullName evidence="8 18">3-dehydroquinate synthase</fullName>
        <shortName evidence="18">DHQS</shortName>
        <ecNumber evidence="7 18">4.2.3.4</ecNumber>
    </recommendedName>
</protein>
<comment type="cofactor">
    <cofactor evidence="2 18">
        <name>NAD(+)</name>
        <dbReference type="ChEBI" id="CHEBI:57540"/>
    </cofactor>
</comment>
<dbReference type="GeneID" id="71514675"/>
<comment type="similarity">
    <text evidence="6 18">Belongs to the sugar phosphate cyclases superfamily. Dehydroquinate synthase family.</text>
</comment>
<dbReference type="KEGG" id="vhl:BME96_09745"/>
<evidence type="ECO:0000256" key="18">
    <source>
        <dbReference type="HAMAP-Rule" id="MF_00110"/>
    </source>
</evidence>
<dbReference type="InterPro" id="IPR030960">
    <property type="entry name" value="DHQS/DOIS_N"/>
</dbReference>
<evidence type="ECO:0000256" key="5">
    <source>
        <dbReference type="ARBA" id="ARBA00004661"/>
    </source>
</evidence>
<dbReference type="GO" id="GO:0009423">
    <property type="term" value="P:chorismate biosynthetic process"/>
    <property type="evidence" value="ECO:0007669"/>
    <property type="project" value="UniProtKB-UniRule"/>
</dbReference>
<evidence type="ECO:0000256" key="16">
    <source>
        <dbReference type="ARBA" id="ARBA00023239"/>
    </source>
</evidence>
<keyword evidence="14 18" id="KW-0520">NAD</keyword>
<evidence type="ECO:0000313" key="24">
    <source>
        <dbReference type="Proteomes" id="UP000621631"/>
    </source>
</evidence>
<gene>
    <name evidence="18" type="primary">aroB</name>
    <name evidence="21" type="ORF">BME96_09745</name>
    <name evidence="22" type="ORF">IC602_08310</name>
</gene>
<sequence>MDELIINSELHQYKIMIGNRIRYDINTLLPKTYSTILVITDDKVAEKYLSEVMSNLQAENIFTSIIPAGEQSKSFALFEKLHTEALTYGLDRESLIIALGGGVVGDLAGFVAATYMRGIDYIQMPTTILAHDSSVGGKVAINHQLGKNLIGSFYPPKAVLYDIDTLSTLPRSQVRSGYAELIKEGLIADEELFQSILSSDLMSLSQDQLHNHIRSGIKIKAAIVEADEKEKGMRKYLNLGHTLGHALETTLGYGVLTHGEAIGIGLLFSMYVSESVYTIKLPYEPLYRWLLNNNYPLFLEQLHVNDLITLMKTDKKTLNHHIQMVLLKNVGEPVIKEISDEDMSSYLKQFLRKLVIA</sequence>
<feature type="domain" description="3-dehydroquinate synthase N-terminal" evidence="19">
    <location>
        <begin position="65"/>
        <end position="175"/>
    </location>
</feature>
<dbReference type="PANTHER" id="PTHR43622:SF7">
    <property type="entry name" value="3-DEHYDROQUINATE SYNTHASE, CHLOROPLASTIC"/>
    <property type="match status" value="1"/>
</dbReference>
<feature type="binding site" evidence="18">
    <location>
        <position position="147"/>
    </location>
    <ligand>
        <name>NAD(+)</name>
        <dbReference type="ChEBI" id="CHEBI:57540"/>
    </ligand>
</feature>
<feature type="binding site" evidence="18">
    <location>
        <position position="180"/>
    </location>
    <ligand>
        <name>Zn(2+)</name>
        <dbReference type="ChEBI" id="CHEBI:29105"/>
    </ligand>
</feature>
<dbReference type="Pfam" id="PF01761">
    <property type="entry name" value="DHQ_synthase"/>
    <property type="match status" value="1"/>
</dbReference>
<dbReference type="GO" id="GO:0003856">
    <property type="term" value="F:3-dehydroquinate synthase activity"/>
    <property type="evidence" value="ECO:0007669"/>
    <property type="project" value="UniProtKB-UniRule"/>
</dbReference>
<evidence type="ECO:0000256" key="4">
    <source>
        <dbReference type="ARBA" id="ARBA00004496"/>
    </source>
</evidence>
<dbReference type="GO" id="GO:0000166">
    <property type="term" value="F:nucleotide binding"/>
    <property type="evidence" value="ECO:0007669"/>
    <property type="project" value="UniProtKB-KW"/>
</dbReference>
<comment type="pathway">
    <text evidence="5 18">Metabolic intermediate biosynthesis; chorismate biosynthesis; chorismate from D-erythrose 4-phosphate and phosphoenolpyruvate: step 2/7.</text>
</comment>
<dbReference type="GO" id="GO:0046872">
    <property type="term" value="F:metal ion binding"/>
    <property type="evidence" value="ECO:0007669"/>
    <property type="project" value="UniProtKB-KW"/>
</dbReference>
<name>A0AAC9IZ20_VIRHA</name>
<feature type="binding site" evidence="18">
    <location>
        <position position="138"/>
    </location>
    <ligand>
        <name>NAD(+)</name>
        <dbReference type="ChEBI" id="CHEBI:57540"/>
    </ligand>
</feature>
<dbReference type="AlphaFoldDB" id="A0AAC9IZ20"/>
<dbReference type="GO" id="GO:0008652">
    <property type="term" value="P:amino acid biosynthetic process"/>
    <property type="evidence" value="ECO:0007669"/>
    <property type="project" value="UniProtKB-KW"/>
</dbReference>
<accession>A0AAC9IZ20</accession>
<evidence type="ECO:0000256" key="11">
    <source>
        <dbReference type="ARBA" id="ARBA00022723"/>
    </source>
</evidence>
<evidence type="ECO:0000256" key="9">
    <source>
        <dbReference type="ARBA" id="ARBA00022490"/>
    </source>
</evidence>